<dbReference type="AlphaFoldDB" id="A0A645G609"/>
<sequence length="63" mass="6874">MPSQRIFQTTDNVAVECIADHAPVILRFTTLAAAIKCSHKKTLGDKAQFLSPIVGITRIAVEH</sequence>
<protein>
    <submittedName>
        <fullName evidence="1">Uncharacterized protein</fullName>
    </submittedName>
</protein>
<dbReference type="EMBL" id="VSSQ01069172">
    <property type="protein sequence ID" value="MPN21239.1"/>
    <property type="molecule type" value="Genomic_DNA"/>
</dbReference>
<accession>A0A645G609</accession>
<comment type="caution">
    <text evidence="1">The sequence shown here is derived from an EMBL/GenBank/DDBJ whole genome shotgun (WGS) entry which is preliminary data.</text>
</comment>
<proteinExistence type="predicted"/>
<organism evidence="1">
    <name type="scientific">bioreactor metagenome</name>
    <dbReference type="NCBI Taxonomy" id="1076179"/>
    <lineage>
        <taxon>unclassified sequences</taxon>
        <taxon>metagenomes</taxon>
        <taxon>ecological metagenomes</taxon>
    </lineage>
</organism>
<evidence type="ECO:0000313" key="1">
    <source>
        <dbReference type="EMBL" id="MPN21239.1"/>
    </source>
</evidence>
<name>A0A645G609_9ZZZZ</name>
<reference evidence="1" key="1">
    <citation type="submission" date="2019-08" db="EMBL/GenBank/DDBJ databases">
        <authorList>
            <person name="Kucharzyk K."/>
            <person name="Murdoch R.W."/>
            <person name="Higgins S."/>
            <person name="Loffler F."/>
        </authorList>
    </citation>
    <scope>NUCLEOTIDE SEQUENCE</scope>
</reference>
<gene>
    <name evidence="1" type="ORF">SDC9_168618</name>
</gene>